<gene>
    <name evidence="1" type="ORF">AOQ84DRAFT_354416</name>
</gene>
<dbReference type="PANTHER" id="PTHR42085">
    <property type="entry name" value="F-BOX DOMAIN-CONTAINING PROTEIN"/>
    <property type="match status" value="1"/>
</dbReference>
<dbReference type="InterPro" id="IPR038883">
    <property type="entry name" value="AN11006-like"/>
</dbReference>
<reference evidence="1 2" key="1">
    <citation type="journal article" date="2016" name="Nat. Commun.">
        <title>Ectomycorrhizal ecology is imprinted in the genome of the dominant symbiotic fungus Cenococcum geophilum.</title>
        <authorList>
            <consortium name="DOE Joint Genome Institute"/>
            <person name="Peter M."/>
            <person name="Kohler A."/>
            <person name="Ohm R.A."/>
            <person name="Kuo A."/>
            <person name="Krutzmann J."/>
            <person name="Morin E."/>
            <person name="Arend M."/>
            <person name="Barry K.W."/>
            <person name="Binder M."/>
            <person name="Choi C."/>
            <person name="Clum A."/>
            <person name="Copeland A."/>
            <person name="Grisel N."/>
            <person name="Haridas S."/>
            <person name="Kipfer T."/>
            <person name="LaButti K."/>
            <person name="Lindquist E."/>
            <person name="Lipzen A."/>
            <person name="Maire R."/>
            <person name="Meier B."/>
            <person name="Mihaltcheva S."/>
            <person name="Molinier V."/>
            <person name="Murat C."/>
            <person name="Poggeler S."/>
            <person name="Quandt C.A."/>
            <person name="Sperisen C."/>
            <person name="Tritt A."/>
            <person name="Tisserant E."/>
            <person name="Crous P.W."/>
            <person name="Henrissat B."/>
            <person name="Nehls U."/>
            <person name="Egli S."/>
            <person name="Spatafora J.W."/>
            <person name="Grigoriev I.V."/>
            <person name="Martin F.M."/>
        </authorList>
    </citation>
    <scope>NUCLEOTIDE SEQUENCE [LARGE SCALE GENOMIC DNA]</scope>
    <source>
        <strain evidence="1 2">CBS 207.34</strain>
    </source>
</reference>
<proteinExistence type="predicted"/>
<accession>A0A8E2JT68</accession>
<protein>
    <recommendedName>
        <fullName evidence="3">F-box domain-containing protein</fullName>
    </recommendedName>
</protein>
<keyword evidence="2" id="KW-1185">Reference proteome</keyword>
<dbReference type="EMBL" id="KV749633">
    <property type="protein sequence ID" value="OCL08583.1"/>
    <property type="molecule type" value="Genomic_DNA"/>
</dbReference>
<dbReference type="Proteomes" id="UP000250140">
    <property type="component" value="Unassembled WGS sequence"/>
</dbReference>
<name>A0A8E2JT68_9PEZI</name>
<sequence>MLQCFLTGHNGLLSLRQPHRDSCSLHPPSSYEWSTTDLDNICVEELAGDLGLHNRRLPSMPQAWHRRKPICPSLVQYQQRQQYQISTKDGVVALRKPPLELRPRSRAHKRIETTTADQRTASYSKSRNSILVLPPELRLLIYRYLLVSNDDYNHYLICPSTDGLHIVTRNGYSTHNVHPEILATCRLINREGTPMLYEENVYHRDFYWPHKSHLSNERCPWPILGSYRLNSQKIHFISRIHLCRQYHQWLLGGELKVLRDFPSLKELQIAIDLNDHANGLDLKVVWQGAMKSASQKKPKLKRVKCRIQLAYDHDYRAWCGRCANTSLDFSVHRVKKKQFEEWMENEKLFPDARLAWSFKTHTSEYGGPCCSVEFVVDDKHNVDGKAEIPCRILGDYGNHFSIEAF</sequence>
<evidence type="ECO:0008006" key="3">
    <source>
        <dbReference type="Google" id="ProtNLM"/>
    </source>
</evidence>
<dbReference type="PANTHER" id="PTHR42085:SF4">
    <property type="entry name" value="F-BOX DOMAIN-CONTAINING PROTEIN"/>
    <property type="match status" value="1"/>
</dbReference>
<dbReference type="OrthoDB" id="2951834at2759"/>
<evidence type="ECO:0000313" key="2">
    <source>
        <dbReference type="Proteomes" id="UP000250140"/>
    </source>
</evidence>
<dbReference type="AlphaFoldDB" id="A0A8E2JT68"/>
<evidence type="ECO:0000313" key="1">
    <source>
        <dbReference type="EMBL" id="OCL08583.1"/>
    </source>
</evidence>
<organism evidence="1 2">
    <name type="scientific">Glonium stellatum</name>
    <dbReference type="NCBI Taxonomy" id="574774"/>
    <lineage>
        <taxon>Eukaryota</taxon>
        <taxon>Fungi</taxon>
        <taxon>Dikarya</taxon>
        <taxon>Ascomycota</taxon>
        <taxon>Pezizomycotina</taxon>
        <taxon>Dothideomycetes</taxon>
        <taxon>Pleosporomycetidae</taxon>
        <taxon>Gloniales</taxon>
        <taxon>Gloniaceae</taxon>
        <taxon>Glonium</taxon>
    </lineage>
</organism>